<reference evidence="2 3" key="1">
    <citation type="journal article" date="2021" name="Arch. Microbiol.">
        <title>Thalassobius aquimarinus sp. nov., isolated from the Sea of Japan seashore.</title>
        <authorList>
            <person name="Kurilenko V.V."/>
            <person name="Romanenko L.A."/>
            <person name="Chernysheva N.Y."/>
            <person name="Velansky P.V."/>
            <person name="Tekutyeva L.A."/>
            <person name="Isaeva M.P."/>
            <person name="Mikhailov V.V."/>
        </authorList>
    </citation>
    <scope>NUCLEOTIDE SEQUENCE [LARGE SCALE GENOMIC DNA]</scope>
    <source>
        <strain evidence="2 3">KMM 8518</strain>
    </source>
</reference>
<organism evidence="2 3">
    <name type="scientific">Thalassovita aquimarina</name>
    <dbReference type="NCBI Taxonomy" id="2785917"/>
    <lineage>
        <taxon>Bacteria</taxon>
        <taxon>Pseudomonadati</taxon>
        <taxon>Pseudomonadota</taxon>
        <taxon>Alphaproteobacteria</taxon>
        <taxon>Rhodobacterales</taxon>
        <taxon>Roseobacteraceae</taxon>
        <taxon>Thalassovita</taxon>
    </lineage>
</organism>
<accession>A0ABS5HMU6</accession>
<evidence type="ECO:0000256" key="1">
    <source>
        <dbReference type="SAM" id="SignalP"/>
    </source>
</evidence>
<keyword evidence="3" id="KW-1185">Reference proteome</keyword>
<dbReference type="Proteomes" id="UP001195941">
    <property type="component" value="Unassembled WGS sequence"/>
</dbReference>
<evidence type="ECO:0000313" key="3">
    <source>
        <dbReference type="Proteomes" id="UP001195941"/>
    </source>
</evidence>
<dbReference type="Pfam" id="PF09898">
    <property type="entry name" value="DUF2125"/>
    <property type="match status" value="1"/>
</dbReference>
<dbReference type="RefSeq" id="WP_212699762.1">
    <property type="nucleotide sequence ID" value="NZ_JADMKU010000002.1"/>
</dbReference>
<feature type="signal peptide" evidence="1">
    <location>
        <begin position="1"/>
        <end position="24"/>
    </location>
</feature>
<protein>
    <submittedName>
        <fullName evidence="2">DUF2125 domain-containing protein</fullName>
    </submittedName>
</protein>
<gene>
    <name evidence="2" type="ORF">IT775_03860</name>
</gene>
<comment type="caution">
    <text evidence="2">The sequence shown here is derived from an EMBL/GenBank/DDBJ whole genome shotgun (WGS) entry which is preliminary data.</text>
</comment>
<dbReference type="InterPro" id="IPR018666">
    <property type="entry name" value="DUF2125"/>
</dbReference>
<proteinExistence type="predicted"/>
<sequence length="505" mass="53104">MKQFSTLKAPLTAAILLGATPVFADVAPTDVWGDWKSQMAGFGYDITAKETLSGPDLQVSELQMRVEMPEEGGNVTVKMAGMTFHDNGDGTVAVQLPAIMPLDILVEAEGEDPVDIKVNYTTTGLSMIVSGTPDSMTYNYTAASMGMALAEIMAEGETVDLGEASITLNNVSGSASTSGSALKNRKQDFRAEALFYNVEMANPDNAEEQLKLTGQINDLSARSTSAMPENVDMENMAAALKAGFAVDGNFEYAGGQSEFSFVGDGENVSGSSASESGSFALSMNADQIAYSLGSSGTKLSLQSSDLPFPVELALAETGFDIAIPVAKTEDPQDFRFGLKLDGFTMSDMIWGMFDPAAQLPRDPATIAFNLTGKVKILADIFDPATMESLDDAAPGELHALDINSLAVRAAGAELTGKGAFTFDNSDLQSFDGIPRPEGALNLALTGGNALLDTLVAMGFLPEDDANGARMMMGMFAVPGDGPDSLKSTIEVNDQGHLMANGQRLK</sequence>
<feature type="chain" id="PRO_5047290880" evidence="1">
    <location>
        <begin position="25"/>
        <end position="505"/>
    </location>
</feature>
<evidence type="ECO:0000313" key="2">
    <source>
        <dbReference type="EMBL" id="MBR9650260.1"/>
    </source>
</evidence>
<dbReference type="EMBL" id="JADMKU010000002">
    <property type="protein sequence ID" value="MBR9650260.1"/>
    <property type="molecule type" value="Genomic_DNA"/>
</dbReference>
<name>A0ABS5HMU6_9RHOB</name>
<keyword evidence="1" id="KW-0732">Signal</keyword>